<reference evidence="1 2" key="1">
    <citation type="journal article" date="2022" name="bioRxiv">
        <title>The genome of the oomycete Peronosclerospora sorghi, a cosmopolitan pathogen of maize and sorghum, is inflated with dispersed pseudogenes.</title>
        <authorList>
            <person name="Fletcher K."/>
            <person name="Martin F."/>
            <person name="Isakeit T."/>
            <person name="Cavanaugh K."/>
            <person name="Magill C."/>
            <person name="Michelmore R."/>
        </authorList>
    </citation>
    <scope>NUCLEOTIDE SEQUENCE [LARGE SCALE GENOMIC DNA]</scope>
    <source>
        <strain evidence="1">P6</strain>
    </source>
</reference>
<evidence type="ECO:0000313" key="1">
    <source>
        <dbReference type="EMBL" id="KAI9916281.1"/>
    </source>
</evidence>
<dbReference type="Proteomes" id="UP001163321">
    <property type="component" value="Chromosome 2"/>
</dbReference>
<dbReference type="EMBL" id="CM047581">
    <property type="protein sequence ID" value="KAI9916281.1"/>
    <property type="molecule type" value="Genomic_DNA"/>
</dbReference>
<accession>A0ACC0WEZ3</accession>
<comment type="caution">
    <text evidence="1">The sequence shown here is derived from an EMBL/GenBank/DDBJ whole genome shotgun (WGS) entry which is preliminary data.</text>
</comment>
<organism evidence="1 2">
    <name type="scientific">Peronosclerospora sorghi</name>
    <dbReference type="NCBI Taxonomy" id="230839"/>
    <lineage>
        <taxon>Eukaryota</taxon>
        <taxon>Sar</taxon>
        <taxon>Stramenopiles</taxon>
        <taxon>Oomycota</taxon>
        <taxon>Peronosporomycetes</taxon>
        <taxon>Peronosporales</taxon>
        <taxon>Peronosporaceae</taxon>
        <taxon>Peronosclerospora</taxon>
    </lineage>
</organism>
<protein>
    <submittedName>
        <fullName evidence="1">Uncharacterized protein</fullName>
    </submittedName>
</protein>
<evidence type="ECO:0000313" key="2">
    <source>
        <dbReference type="Proteomes" id="UP001163321"/>
    </source>
</evidence>
<proteinExistence type="predicted"/>
<gene>
    <name evidence="1" type="ORF">PsorP6_017952</name>
</gene>
<name>A0ACC0WEZ3_9STRA</name>
<sequence length="102" mass="11568">MQNNNKNVPEFGASQPETVASGNKRPCKLKALLQRDQKIIQKSKHFTNVEYGLICTYLEDQRNLSQLFGQGHKTDVGATVRKPTALQMFETWICGKTKGWDL</sequence>
<keyword evidence="2" id="KW-1185">Reference proteome</keyword>